<feature type="compositionally biased region" description="Basic and acidic residues" evidence="3">
    <location>
        <begin position="1760"/>
        <end position="1774"/>
    </location>
</feature>
<feature type="domain" description="Zn(2)-C6 fungal-type" evidence="4">
    <location>
        <begin position="41"/>
        <end position="71"/>
    </location>
</feature>
<dbReference type="SUPFAM" id="SSF53756">
    <property type="entry name" value="UDP-Glycosyltransferase/glycogen phosphorylase"/>
    <property type="match status" value="1"/>
</dbReference>
<keyword evidence="2" id="KW-0539">Nucleus</keyword>
<dbReference type="PROSITE" id="PS50330">
    <property type="entry name" value="UIM"/>
    <property type="match status" value="2"/>
</dbReference>
<evidence type="ECO:0000256" key="2">
    <source>
        <dbReference type="ARBA" id="ARBA00023242"/>
    </source>
</evidence>
<keyword evidence="1" id="KW-0808">Transferase</keyword>
<dbReference type="SMART" id="SM00066">
    <property type="entry name" value="GAL4"/>
    <property type="match status" value="1"/>
</dbReference>
<dbReference type="GO" id="GO:0008270">
    <property type="term" value="F:zinc ion binding"/>
    <property type="evidence" value="ECO:0007669"/>
    <property type="project" value="InterPro"/>
</dbReference>
<feature type="region of interest" description="Disordered" evidence="3">
    <location>
        <begin position="1"/>
        <end position="25"/>
    </location>
</feature>
<dbReference type="PANTHER" id="PTHR48050:SF13">
    <property type="entry name" value="STEROL 3-BETA-GLUCOSYLTRANSFERASE UGT80A2"/>
    <property type="match status" value="1"/>
</dbReference>
<accession>A0A173GNH5</accession>
<dbReference type="PROSITE" id="PS00463">
    <property type="entry name" value="ZN2_CY6_FUNGAL_1"/>
    <property type="match status" value="1"/>
</dbReference>
<dbReference type="InterPro" id="IPR050426">
    <property type="entry name" value="Glycosyltransferase_28"/>
</dbReference>
<feature type="compositionally biased region" description="Polar residues" evidence="3">
    <location>
        <begin position="1281"/>
        <end position="1292"/>
    </location>
</feature>
<feature type="region of interest" description="Disordered" evidence="3">
    <location>
        <begin position="1565"/>
        <end position="1585"/>
    </location>
</feature>
<dbReference type="GO" id="GO:0005975">
    <property type="term" value="P:carbohydrate metabolic process"/>
    <property type="evidence" value="ECO:0007669"/>
    <property type="project" value="InterPro"/>
</dbReference>
<evidence type="ECO:0000313" key="5">
    <source>
        <dbReference type="EMBL" id="ANH56599.1"/>
    </source>
</evidence>
<feature type="compositionally biased region" description="Basic and acidic residues" evidence="3">
    <location>
        <begin position="1"/>
        <end position="11"/>
    </location>
</feature>
<sequence>MESRRSNDHDGQQMSNTELVSGALVNGKSRKRRWAPKVKTGCAACRLRHVKCDEARPYCKRCLSTARICVYTCTGGGGGGGSQAANASHTEAASCGQGQLVLASRPASWPHDQSIIPSGQYTDVFWREVEPPEWDAHEALRYHSSIIAPKLSFGKLGPCEYEKYLPKQYASNSHVFKDQLLLYVIADRMLLASNSDGALPSPGSNPLSDHLRSRFYRQMVLAIRGINSFIIDGSPLVRTLKSIVIVLKVEILLVQPSWLAHLEGFAACVRKLGGPKKMLESSDVSMSLSLNLICGTAALANAIGPVDGQITAFSDWTMSDMYKIFSYTYCAWRGLPSRLAMSILGITKLRVLAAKGVPLDHSLGPIACAIFDDISRFSPENWEEPFEMRISQQTRLLGSMWKSAVTLYGILSLPPTIGILFACPNCKCERSYEQLRRENCGQLQQDIAAAMRHLENTSPCFWPLVVLGVGFAHGQESDRTLVLRHFDTLLMRPDYAGGYTLALGKLKRFWTSGQTAWDGCFDEPCPALIYVSSLFELLHRAPLSKHHPTLRSLDCSGRRLERPCPAKNLADMRVSVEKQEQRRQGQDAANHEHPGDQGAEGLLADGFLVPTLDPPAAEAQPPPPPYGEQHDQVQFSQPGFDAGAQVTENGRININIHTKNRRLADLLAPTIDSQVSVESPQPVLPPAYIPPGLGADPRQPPPLCLNVVIQIVGSRGDVQPFVALGKVLKETYGHRVRIATHATFKGFVEENGLDFFSIGGDPAELMAFMVKNPGLMPGFDALRSGEVSKRRRGIQEMLIGCWRSCVEAGDGMGPPPEPHRLDEPFDLSAGMPGDSHDRPFVADAIIANPPSFAHIHVAEKLGIPLHMMFTMPWSPTRAFPHPLANIQSSNADDVMTNYMTYTLVEMMTWQGLGDIINRFREKALGLLPLTFIWAPGLLNRLKIPYTYCWSPALIPKPNDWRNHIDISGFYFLNLASSFTPDPDLAAFLEAGPPPVYIGFGSIVVDDPNALTRMIFDAVDTTGIRALVSKGWGGLGADQVGLPEGVFMLGNVPHDWLFERVSAVVHHGGAGTTAAGIKAGKPTLVVPFFGDQPFWGAMIARAKAGPDPIPYNDLTAEKLAEAIKFCLEPNTQERAKDLGEKIQKESGTEVGARSFHRHMNMDSMRCSIAPSHIATWRVRRSKVRLSPLAMTVLVDAGLLEYKDVKLYRPVEHNTEDQPPDPVSAGAASLIGDISGIGLAIADVPRDLFRSRRSKDDRGSETSTALGSSSKPSLATPDAISLAASTKTDESTFPSVGKGKSTASTVEHDPAPLDLPLTATSSRPSLSDSASAFTAVDGTERSSSPATFRTEAKVLSGTPSSSDIPRRTASRGETSARGGLDFEATVGAGRSVGRAVSTGVKSPMNFCLALAKGFRNIPRLYNDDTVRPVEKVTDLSSGISIAGKELGYGFFDGIAGLVTQPMRGAEKDGPAGFVKGIGKGIGGLIAKPAAGIWGVPAYMMQGVHAEVSRKFSKSVMNYVITSRIVQGKQDFAKATEEEKVDILVRWNNMKWDLKNFHVLKRKELAAEKAPAEQAESSSPSASKSSFLRGKTSWLNSRASSSQEDGQKVQGYEKDLMETSVPGSSDGSSIARSGLSDDSVYEEAIRASVRETSQGNAEEDAMVEAAIRESVKAMRARGATLGSLPDARELPEKDVSIFKDETYQIDDDEYQSLIDTAIQESLVSHVHNVSHPQETGVIEAGPLRSSSPPAYDVDDADMQQAVERSRNMEPSPRRDGDAELQQAIEASKEEMSREQSRRTEEDIVLEYVKKQSLAEEEYRRQMTRGKGLAGADEQHDDDDEELKQALEESLKLHQGNSAGPSGPGPRT</sequence>
<feature type="region of interest" description="Disordered" evidence="3">
    <location>
        <begin position="1249"/>
        <end position="1374"/>
    </location>
</feature>
<feature type="compositionally biased region" description="Basic and acidic residues" evidence="3">
    <location>
        <begin position="1783"/>
        <end position="1817"/>
    </location>
</feature>
<dbReference type="InterPro" id="IPR004276">
    <property type="entry name" value="GlycoTrans_28_N"/>
</dbReference>
<dbReference type="Gene3D" id="4.10.240.10">
    <property type="entry name" value="Zn(2)-C6 fungal-type DNA-binding domain"/>
    <property type="match status" value="1"/>
</dbReference>
<protein>
    <recommendedName>
        <fullName evidence="4">Zn(2)-C6 fungal-type domain-containing protein</fullName>
    </recommendedName>
</protein>
<dbReference type="InterPro" id="IPR003903">
    <property type="entry name" value="UIM_dom"/>
</dbReference>
<evidence type="ECO:0000256" key="3">
    <source>
        <dbReference type="SAM" id="MobiDB-lite"/>
    </source>
</evidence>
<dbReference type="CDD" id="cd00067">
    <property type="entry name" value="GAL4"/>
    <property type="match status" value="1"/>
</dbReference>
<dbReference type="GO" id="GO:0016906">
    <property type="term" value="F:sterol 3-beta-glucosyltransferase activity"/>
    <property type="evidence" value="ECO:0007669"/>
    <property type="project" value="UniProtKB-ARBA"/>
</dbReference>
<evidence type="ECO:0000259" key="4">
    <source>
        <dbReference type="PROSITE" id="PS50048"/>
    </source>
</evidence>
<feature type="compositionally biased region" description="Low complexity" evidence="3">
    <location>
        <begin position="1317"/>
        <end position="1330"/>
    </location>
</feature>
<dbReference type="SMART" id="SM00726">
    <property type="entry name" value="UIM"/>
    <property type="match status" value="5"/>
</dbReference>
<organism evidence="5">
    <name type="scientific">Hypocrella siamensis</name>
    <dbReference type="NCBI Taxonomy" id="696354"/>
    <lineage>
        <taxon>Eukaryota</taxon>
        <taxon>Fungi</taxon>
        <taxon>Dikarya</taxon>
        <taxon>Ascomycota</taxon>
        <taxon>Pezizomycotina</taxon>
        <taxon>Sordariomycetes</taxon>
        <taxon>Hypocreomycetidae</taxon>
        <taxon>Hypocreales</taxon>
        <taxon>Clavicipitaceae</taxon>
        <taxon>Hypocrella</taxon>
    </lineage>
</organism>
<feature type="compositionally biased region" description="Basic and acidic residues" evidence="3">
    <location>
        <begin position="574"/>
        <end position="595"/>
    </location>
</feature>
<name>A0A173GNH5_9HYPO</name>
<dbReference type="Gene3D" id="3.40.50.2000">
    <property type="entry name" value="Glycogen Phosphorylase B"/>
    <property type="match status" value="2"/>
</dbReference>
<dbReference type="Pfam" id="PF03033">
    <property type="entry name" value="Glyco_transf_28"/>
    <property type="match status" value="1"/>
</dbReference>
<dbReference type="PROSITE" id="PS50048">
    <property type="entry name" value="ZN2_CY6_FUNGAL_2"/>
    <property type="match status" value="1"/>
</dbReference>
<feature type="region of interest" description="Disordered" evidence="3">
    <location>
        <begin position="1731"/>
        <end position="1864"/>
    </location>
</feature>
<feature type="region of interest" description="Disordered" evidence="3">
    <location>
        <begin position="566"/>
        <end position="631"/>
    </location>
</feature>
<evidence type="ECO:0000256" key="1">
    <source>
        <dbReference type="ARBA" id="ARBA00022679"/>
    </source>
</evidence>
<feature type="compositionally biased region" description="Low complexity" evidence="3">
    <location>
        <begin position="1569"/>
        <end position="1583"/>
    </location>
</feature>
<dbReference type="GO" id="GO:0000981">
    <property type="term" value="F:DNA-binding transcription factor activity, RNA polymerase II-specific"/>
    <property type="evidence" value="ECO:0007669"/>
    <property type="project" value="InterPro"/>
</dbReference>
<dbReference type="FunFam" id="3.40.50.2000:FF:000009">
    <property type="entry name" value="Sterol 3-beta-glucosyltransferase UGT80A2"/>
    <property type="match status" value="1"/>
</dbReference>
<dbReference type="InterPro" id="IPR036864">
    <property type="entry name" value="Zn2-C6_fun-type_DNA-bd_sf"/>
</dbReference>
<dbReference type="EMBL" id="KU202689">
    <property type="protein sequence ID" value="ANH56599.1"/>
    <property type="molecule type" value="Genomic_DNA"/>
</dbReference>
<dbReference type="InterPro" id="IPR001138">
    <property type="entry name" value="Zn2Cys6_DnaBD"/>
</dbReference>
<feature type="compositionally biased region" description="Basic and acidic residues" evidence="3">
    <location>
        <begin position="1839"/>
        <end position="1848"/>
    </location>
</feature>
<feature type="compositionally biased region" description="Basic and acidic residues" evidence="3">
    <location>
        <begin position="1249"/>
        <end position="1258"/>
    </location>
</feature>
<dbReference type="InterPro" id="IPR010610">
    <property type="entry name" value="EryCIII-like_C"/>
</dbReference>
<reference evidence="5" key="1">
    <citation type="journal article" date="2016" name="BMC Genomics">
        <title>Genome sequence and comparative analysis of clavicipitaceous insect-pathogenic fungus Aschersonia badia with Metarhizium spp.</title>
        <authorList>
            <person name="Agrawal Y."/>
            <person name="Narwani T."/>
            <person name="Subramanian S."/>
        </authorList>
    </citation>
    <scope>NUCLEOTIDE SEQUENCE</scope>
    <source>
        <strain evidence="5">MTCC 10142</strain>
    </source>
</reference>
<dbReference type="SUPFAM" id="SSF57701">
    <property type="entry name" value="Zn2/Cys6 DNA-binding domain"/>
    <property type="match status" value="1"/>
</dbReference>
<dbReference type="FunFam" id="3.40.50.2000:FF:000100">
    <property type="entry name" value="Glycosyltransferase family 1 protein"/>
    <property type="match status" value="1"/>
</dbReference>
<dbReference type="PANTHER" id="PTHR48050">
    <property type="entry name" value="STEROL 3-BETA-GLUCOSYLTRANSFERASE"/>
    <property type="match status" value="1"/>
</dbReference>
<dbReference type="InterPro" id="IPR002213">
    <property type="entry name" value="UDP_glucos_trans"/>
</dbReference>
<feature type="compositionally biased region" description="Polar residues" evidence="3">
    <location>
        <begin position="1259"/>
        <end position="1271"/>
    </location>
</feature>
<dbReference type="CDD" id="cd03784">
    <property type="entry name" value="GT1_Gtf-like"/>
    <property type="match status" value="1"/>
</dbReference>
<proteinExistence type="predicted"/>
<dbReference type="Pfam" id="PF06722">
    <property type="entry name" value="EryCIII-like_C"/>
    <property type="match status" value="1"/>
</dbReference>
<feature type="non-terminal residue" evidence="5">
    <location>
        <position position="1864"/>
    </location>
</feature>
<dbReference type="Pfam" id="PF00172">
    <property type="entry name" value="Zn_clus"/>
    <property type="match status" value="1"/>
</dbReference>